<proteinExistence type="predicted"/>
<dbReference type="AlphaFoldDB" id="A0A4Q4MWS8"/>
<sequence length="80" mass="8442">MGAGPFFGETVAERDCLLSTIQLSTGDSNAYFYAAVFGDEGTSGRLRYANGLRGSGSGSRLNGTELKARLRRDGLLHTGP</sequence>
<organism evidence="1 2">
    <name type="scientific">Alternaria tenuissima</name>
    <dbReference type="NCBI Taxonomy" id="119927"/>
    <lineage>
        <taxon>Eukaryota</taxon>
        <taxon>Fungi</taxon>
        <taxon>Dikarya</taxon>
        <taxon>Ascomycota</taxon>
        <taxon>Pezizomycotina</taxon>
        <taxon>Dothideomycetes</taxon>
        <taxon>Pleosporomycetidae</taxon>
        <taxon>Pleosporales</taxon>
        <taxon>Pleosporineae</taxon>
        <taxon>Pleosporaceae</taxon>
        <taxon>Alternaria</taxon>
        <taxon>Alternaria sect. Alternaria</taxon>
        <taxon>Alternaria alternata complex</taxon>
    </lineage>
</organism>
<name>A0A4Q4MWS8_9PLEO</name>
<evidence type="ECO:0000313" key="1">
    <source>
        <dbReference type="EMBL" id="RYN60861.1"/>
    </source>
</evidence>
<accession>A0A4Q4MWS8</accession>
<protein>
    <submittedName>
        <fullName evidence="1">Uncharacterized protein</fullName>
    </submittedName>
</protein>
<dbReference type="Proteomes" id="UP000292402">
    <property type="component" value="Unassembled WGS sequence"/>
</dbReference>
<dbReference type="EMBL" id="PDXA01000002">
    <property type="protein sequence ID" value="RYN60861.1"/>
    <property type="molecule type" value="Genomic_DNA"/>
</dbReference>
<reference evidence="2" key="1">
    <citation type="journal article" date="2019" name="bioRxiv">
        <title>Genomics, evolutionary history and diagnostics of the Alternaria alternata species group including apple and Asian pear pathotypes.</title>
        <authorList>
            <person name="Armitage A.D."/>
            <person name="Cockerton H.M."/>
            <person name="Sreenivasaprasad S."/>
            <person name="Woodhall J.W."/>
            <person name="Lane C.R."/>
            <person name="Harrison R.J."/>
            <person name="Clarkson J.P."/>
        </authorList>
    </citation>
    <scope>NUCLEOTIDE SEQUENCE [LARGE SCALE GENOMIC DNA]</scope>
    <source>
        <strain evidence="2">FERA 1082</strain>
    </source>
</reference>
<gene>
    <name evidence="1" type="ORF">AA0114_g1097</name>
</gene>
<comment type="caution">
    <text evidence="1">The sequence shown here is derived from an EMBL/GenBank/DDBJ whole genome shotgun (WGS) entry which is preliminary data.</text>
</comment>
<evidence type="ECO:0000313" key="2">
    <source>
        <dbReference type="Proteomes" id="UP000292402"/>
    </source>
</evidence>